<proteinExistence type="predicted"/>
<accession>A0A927IJC3</accession>
<feature type="domain" description="AbiEi antitoxin N-terminal" evidence="1">
    <location>
        <begin position="15"/>
        <end position="57"/>
    </location>
</feature>
<organism evidence="2 3">
    <name type="scientific">Pelagicoccus enzymogenes</name>
    <dbReference type="NCBI Taxonomy" id="2773457"/>
    <lineage>
        <taxon>Bacteria</taxon>
        <taxon>Pseudomonadati</taxon>
        <taxon>Verrucomicrobiota</taxon>
        <taxon>Opitutia</taxon>
        <taxon>Puniceicoccales</taxon>
        <taxon>Pelagicoccaceae</taxon>
        <taxon>Pelagicoccus</taxon>
    </lineage>
</organism>
<evidence type="ECO:0000259" key="1">
    <source>
        <dbReference type="Pfam" id="PF13338"/>
    </source>
</evidence>
<name>A0A927IJC3_9BACT</name>
<dbReference type="EMBL" id="JACYFG010000051">
    <property type="protein sequence ID" value="MBD5781648.1"/>
    <property type="molecule type" value="Genomic_DNA"/>
</dbReference>
<protein>
    <submittedName>
        <fullName evidence="2">Type IV toxin-antitoxin system AbiEi family antitoxin domain-containing protein</fullName>
    </submittedName>
</protein>
<dbReference type="AlphaFoldDB" id="A0A927IJC3"/>
<keyword evidence="3" id="KW-1185">Reference proteome</keyword>
<dbReference type="RefSeq" id="WP_191618732.1">
    <property type="nucleotide sequence ID" value="NZ_JACYFG010000051.1"/>
</dbReference>
<dbReference type="Proteomes" id="UP000622317">
    <property type="component" value="Unassembled WGS sequence"/>
</dbReference>
<dbReference type="InterPro" id="IPR025159">
    <property type="entry name" value="AbiEi_N"/>
</dbReference>
<evidence type="ECO:0000313" key="3">
    <source>
        <dbReference type="Proteomes" id="UP000622317"/>
    </source>
</evidence>
<dbReference type="Pfam" id="PF13338">
    <property type="entry name" value="AbiEi_4"/>
    <property type="match status" value="1"/>
</dbReference>
<reference evidence="2" key="1">
    <citation type="submission" date="2020-09" db="EMBL/GenBank/DDBJ databases">
        <title>Pelagicoccus enzymogenes sp. nov. with an EPS production, isolated from marine sediment.</title>
        <authorList>
            <person name="Feng X."/>
        </authorList>
    </citation>
    <scope>NUCLEOTIDE SEQUENCE</scope>
    <source>
        <strain evidence="2">NFK12</strain>
    </source>
</reference>
<comment type="caution">
    <text evidence="2">The sequence shown here is derived from an EMBL/GenBank/DDBJ whole genome shotgun (WGS) entry which is preliminary data.</text>
</comment>
<sequence>MGAHSHINAKIERATEAARRLGLFRAEEFVTAGFPHEYIRRLLKRGTIHQVSRGLYASDSFEGDQNRSLVEATKRFPKGVVCLISALRFHEIGTQSPFQVWLALPSDASQPRTAEELPIRFCKFSTATHNFGVESHHLPGGRIHVFTPAKTVADCFKYRNKFGVDVAVEAMKDGWKQRKFTLADLADAAAICRVRKVVQPYLEMLA</sequence>
<gene>
    <name evidence="2" type="ORF">IEN85_19260</name>
</gene>
<evidence type="ECO:0000313" key="2">
    <source>
        <dbReference type="EMBL" id="MBD5781648.1"/>
    </source>
</evidence>